<evidence type="ECO:0000313" key="1">
    <source>
        <dbReference type="EMBL" id="UYV84332.1"/>
    </source>
</evidence>
<proteinExistence type="predicted"/>
<dbReference type="PANTHER" id="PTHR21301">
    <property type="entry name" value="REVERSE TRANSCRIPTASE"/>
    <property type="match status" value="1"/>
</dbReference>
<evidence type="ECO:0000313" key="2">
    <source>
        <dbReference type="Proteomes" id="UP001235939"/>
    </source>
</evidence>
<keyword evidence="2" id="KW-1185">Reference proteome</keyword>
<evidence type="ECO:0008006" key="3">
    <source>
        <dbReference type="Google" id="ProtNLM"/>
    </source>
</evidence>
<dbReference type="PANTHER" id="PTHR21301:SF10">
    <property type="entry name" value="REVERSE TRANSCRIPTASE DOMAIN-CONTAINING PROTEIN"/>
    <property type="match status" value="1"/>
</dbReference>
<organism evidence="1 2">
    <name type="scientific">Cordylochernes scorpioides</name>
    <dbReference type="NCBI Taxonomy" id="51811"/>
    <lineage>
        <taxon>Eukaryota</taxon>
        <taxon>Metazoa</taxon>
        <taxon>Ecdysozoa</taxon>
        <taxon>Arthropoda</taxon>
        <taxon>Chelicerata</taxon>
        <taxon>Arachnida</taxon>
        <taxon>Pseudoscorpiones</taxon>
        <taxon>Cheliferoidea</taxon>
        <taxon>Chernetidae</taxon>
        <taxon>Cordylochernes</taxon>
    </lineage>
</organism>
<name>A0ABY6LW16_9ARAC</name>
<sequence length="138" mass="16043">MHLSLAAMASRSARPLSTIAAEIVMTRLDTWINKKHLSVILIWRRYVDDIFCTCKNSQENSFKAIPFLDILILRTPNAFHTTVYYKKNSHPCYIQFSYFCPIAHKINLVKALTKRIHTYCSHPQSRISHLGRFPTSFN</sequence>
<accession>A0ABY6LW16</accession>
<reference evidence="1 2" key="1">
    <citation type="submission" date="2022-03" db="EMBL/GenBank/DDBJ databases">
        <title>A chromosomal length assembly of Cordylochernes scorpioides.</title>
        <authorList>
            <person name="Zeh D."/>
            <person name="Zeh J."/>
        </authorList>
    </citation>
    <scope>NUCLEOTIDE SEQUENCE [LARGE SCALE GENOMIC DNA]</scope>
    <source>
        <strain evidence="1">IN4F17</strain>
        <tissue evidence="1">Whole Body</tissue>
    </source>
</reference>
<dbReference type="Proteomes" id="UP001235939">
    <property type="component" value="Chromosome X"/>
</dbReference>
<gene>
    <name evidence="1" type="ORF">LAZ67_X001874</name>
</gene>
<dbReference type="EMBL" id="CP092886">
    <property type="protein sequence ID" value="UYV84332.1"/>
    <property type="molecule type" value="Genomic_DNA"/>
</dbReference>
<protein>
    <recommendedName>
        <fullName evidence="3">Reverse transcriptase</fullName>
    </recommendedName>
</protein>